<feature type="domain" description="Major facilitator superfamily (MFS) profile" evidence="8">
    <location>
        <begin position="56"/>
        <end position="574"/>
    </location>
</feature>
<feature type="transmembrane region" description="Helical" evidence="7">
    <location>
        <begin position="178"/>
        <end position="199"/>
    </location>
</feature>
<keyword evidence="10" id="KW-1185">Reference proteome</keyword>
<dbReference type="EMBL" id="AMGY01000001">
    <property type="protein sequence ID" value="EXJ91935.1"/>
    <property type="molecule type" value="Genomic_DNA"/>
</dbReference>
<evidence type="ECO:0000256" key="3">
    <source>
        <dbReference type="ARBA" id="ARBA00022692"/>
    </source>
</evidence>
<dbReference type="HOGENOM" id="CLU_000960_25_2_1"/>
<evidence type="ECO:0000259" key="8">
    <source>
        <dbReference type="PROSITE" id="PS50850"/>
    </source>
</evidence>
<evidence type="ECO:0000313" key="10">
    <source>
        <dbReference type="Proteomes" id="UP000019478"/>
    </source>
</evidence>
<dbReference type="Gene3D" id="1.20.1250.20">
    <property type="entry name" value="MFS general substrate transporter like domains"/>
    <property type="match status" value="2"/>
</dbReference>
<feature type="transmembrane region" description="Helical" evidence="7">
    <location>
        <begin position="282"/>
        <end position="301"/>
    </location>
</feature>
<feature type="region of interest" description="Disordered" evidence="6">
    <location>
        <begin position="1"/>
        <end position="42"/>
    </location>
</feature>
<feature type="transmembrane region" description="Helical" evidence="7">
    <location>
        <begin position="145"/>
        <end position="166"/>
    </location>
</feature>
<dbReference type="InterPro" id="IPR020846">
    <property type="entry name" value="MFS_dom"/>
</dbReference>
<dbReference type="RefSeq" id="XP_007728825.1">
    <property type="nucleotide sequence ID" value="XM_007730635.1"/>
</dbReference>
<dbReference type="eggNOG" id="KOG0254">
    <property type="taxonomic scope" value="Eukaryota"/>
</dbReference>
<feature type="transmembrane region" description="Helical" evidence="7">
    <location>
        <begin position="53"/>
        <end position="71"/>
    </location>
</feature>
<name>W9YQK9_9EURO</name>
<keyword evidence="5 7" id="KW-0472">Membrane</keyword>
<feature type="transmembrane region" description="Helical" evidence="7">
    <location>
        <begin position="358"/>
        <end position="382"/>
    </location>
</feature>
<dbReference type="InterPro" id="IPR036259">
    <property type="entry name" value="MFS_trans_sf"/>
</dbReference>
<feature type="transmembrane region" description="Helical" evidence="7">
    <location>
        <begin position="453"/>
        <end position="475"/>
    </location>
</feature>
<dbReference type="PANTHER" id="PTHR23501:SF195">
    <property type="entry name" value="PEP5"/>
    <property type="match status" value="1"/>
</dbReference>
<dbReference type="PANTHER" id="PTHR23501">
    <property type="entry name" value="MAJOR FACILITATOR SUPERFAMILY"/>
    <property type="match status" value="1"/>
</dbReference>
<keyword evidence="3 7" id="KW-0812">Transmembrane</keyword>
<accession>W9YQK9</accession>
<feature type="transmembrane region" description="Helical" evidence="7">
    <location>
        <begin position="424"/>
        <end position="446"/>
    </location>
</feature>
<dbReference type="InterPro" id="IPR010573">
    <property type="entry name" value="MFS_Str1/Tri12-like"/>
</dbReference>
<dbReference type="Proteomes" id="UP000019478">
    <property type="component" value="Unassembled WGS sequence"/>
</dbReference>
<dbReference type="GO" id="GO:0022857">
    <property type="term" value="F:transmembrane transporter activity"/>
    <property type="evidence" value="ECO:0007669"/>
    <property type="project" value="InterPro"/>
</dbReference>
<dbReference type="SUPFAM" id="SSF103473">
    <property type="entry name" value="MFS general substrate transporter"/>
    <property type="match status" value="1"/>
</dbReference>
<evidence type="ECO:0000256" key="7">
    <source>
        <dbReference type="SAM" id="Phobius"/>
    </source>
</evidence>
<sequence length="593" mass="64157">MAEEKRLSIEEASLSGSTGHIEKTHTDSKAATVPESERRVPSDDDEYEVTAKTWVVVSVLALSYAISFFVVPTVSYVQSTIATQLGSPQDATWFISVIEITVATSFMICGANSDLFGRRYFIIAGNVLLFIGFLIAGTAKGTKQLIAGMCFIGFGGGNCQLAAFALPELLPNKWRHIAVTIADAGIVFCVTVGPVVGRFSVEPAGSYSWRWLFYGPAIAVAVSFALLVWLYHPPKHPRGVPWHVAIKELDYLGAILFTSALTLILTGVVYSTYEKSNNAKVVAPLVVGFVLMILFALWERYGNLKQPLTPTHIFTAKNGRDFTAPFISGLCVCMFYFGSNVVWPIMIDEIFTTETTNFRYALLLTLPQSLGYVLGAFLLVTFGTRIGNAIGWKWEYVGVVSWMSFWGAMLAYSNTPERKSSAMAFIFLSLMGYGWAQYLSIAYIQFGADQKELGIAGGLAGVARNAGGAIAVGVYSTVLKNTQGSRAASLVPKVAIAAGLPSSSVPAVLKALPLGSKALQAVPGMNSKIAAAVGIAWRESYGWGLRATAFTSIAFGVICIVSALCCVEIRPKMNNRIEIFLENDTHADMNEFH</sequence>
<dbReference type="AlphaFoldDB" id="W9YQK9"/>
<reference evidence="9 10" key="1">
    <citation type="submission" date="2013-03" db="EMBL/GenBank/DDBJ databases">
        <title>The Genome Sequence of Capronia epimyces CBS 606.96.</title>
        <authorList>
            <consortium name="The Broad Institute Genomics Platform"/>
            <person name="Cuomo C."/>
            <person name="de Hoog S."/>
            <person name="Gorbushina A."/>
            <person name="Walker B."/>
            <person name="Young S.K."/>
            <person name="Zeng Q."/>
            <person name="Gargeya S."/>
            <person name="Fitzgerald M."/>
            <person name="Haas B."/>
            <person name="Abouelleil A."/>
            <person name="Allen A.W."/>
            <person name="Alvarado L."/>
            <person name="Arachchi H.M."/>
            <person name="Berlin A.M."/>
            <person name="Chapman S.B."/>
            <person name="Gainer-Dewar J."/>
            <person name="Goldberg J."/>
            <person name="Griggs A."/>
            <person name="Gujja S."/>
            <person name="Hansen M."/>
            <person name="Howarth C."/>
            <person name="Imamovic A."/>
            <person name="Ireland A."/>
            <person name="Larimer J."/>
            <person name="McCowan C."/>
            <person name="Murphy C."/>
            <person name="Pearson M."/>
            <person name="Poon T.W."/>
            <person name="Priest M."/>
            <person name="Roberts A."/>
            <person name="Saif S."/>
            <person name="Shea T."/>
            <person name="Sisk P."/>
            <person name="Sykes S."/>
            <person name="Wortman J."/>
            <person name="Nusbaum C."/>
            <person name="Birren B."/>
        </authorList>
    </citation>
    <scope>NUCLEOTIDE SEQUENCE [LARGE SCALE GENOMIC DNA]</scope>
    <source>
        <strain evidence="9 10">CBS 606.96</strain>
    </source>
</reference>
<feature type="transmembrane region" description="Helical" evidence="7">
    <location>
        <begin position="211"/>
        <end position="231"/>
    </location>
</feature>
<evidence type="ECO:0000256" key="5">
    <source>
        <dbReference type="ARBA" id="ARBA00023136"/>
    </source>
</evidence>
<protein>
    <recommendedName>
        <fullName evidence="8">Major facilitator superfamily (MFS) profile domain-containing protein</fullName>
    </recommendedName>
</protein>
<evidence type="ECO:0000256" key="6">
    <source>
        <dbReference type="SAM" id="MobiDB-lite"/>
    </source>
</evidence>
<proteinExistence type="predicted"/>
<dbReference type="OrthoDB" id="4139357at2759"/>
<dbReference type="Pfam" id="PF06609">
    <property type="entry name" value="TRI12"/>
    <property type="match status" value="1"/>
</dbReference>
<feature type="transmembrane region" description="Helical" evidence="7">
    <location>
        <begin position="322"/>
        <end position="346"/>
    </location>
</feature>
<comment type="subcellular location">
    <subcellularLocation>
        <location evidence="1">Membrane</location>
        <topology evidence="1">Multi-pass membrane protein</topology>
    </subcellularLocation>
</comment>
<keyword evidence="4 7" id="KW-1133">Transmembrane helix</keyword>
<dbReference type="GO" id="GO:0005886">
    <property type="term" value="C:plasma membrane"/>
    <property type="evidence" value="ECO:0007669"/>
    <property type="project" value="TreeGrafter"/>
</dbReference>
<evidence type="ECO:0000313" key="9">
    <source>
        <dbReference type="EMBL" id="EXJ91935.1"/>
    </source>
</evidence>
<organism evidence="9 10">
    <name type="scientific">Capronia epimyces CBS 606.96</name>
    <dbReference type="NCBI Taxonomy" id="1182542"/>
    <lineage>
        <taxon>Eukaryota</taxon>
        <taxon>Fungi</taxon>
        <taxon>Dikarya</taxon>
        <taxon>Ascomycota</taxon>
        <taxon>Pezizomycotina</taxon>
        <taxon>Eurotiomycetes</taxon>
        <taxon>Chaetothyriomycetidae</taxon>
        <taxon>Chaetothyriales</taxon>
        <taxon>Herpotrichiellaceae</taxon>
        <taxon>Capronia</taxon>
    </lineage>
</organism>
<feature type="transmembrane region" description="Helical" evidence="7">
    <location>
        <begin position="547"/>
        <end position="567"/>
    </location>
</feature>
<comment type="caution">
    <text evidence="9">The sequence shown here is derived from an EMBL/GenBank/DDBJ whole genome shotgun (WGS) entry which is preliminary data.</text>
</comment>
<dbReference type="GeneID" id="19164625"/>
<dbReference type="PROSITE" id="PS50850">
    <property type="entry name" value="MFS"/>
    <property type="match status" value="1"/>
</dbReference>
<feature type="transmembrane region" description="Helical" evidence="7">
    <location>
        <begin position="394"/>
        <end position="412"/>
    </location>
</feature>
<evidence type="ECO:0000256" key="1">
    <source>
        <dbReference type="ARBA" id="ARBA00004141"/>
    </source>
</evidence>
<evidence type="ECO:0000256" key="4">
    <source>
        <dbReference type="ARBA" id="ARBA00022989"/>
    </source>
</evidence>
<feature type="transmembrane region" description="Helical" evidence="7">
    <location>
        <begin position="91"/>
        <end position="108"/>
    </location>
</feature>
<keyword evidence="2" id="KW-0813">Transport</keyword>
<feature type="transmembrane region" description="Helical" evidence="7">
    <location>
        <begin position="120"/>
        <end position="139"/>
    </location>
</feature>
<feature type="transmembrane region" description="Helical" evidence="7">
    <location>
        <begin position="251"/>
        <end position="270"/>
    </location>
</feature>
<gene>
    <name evidence="9" type="ORF">A1O3_00485</name>
</gene>
<evidence type="ECO:0000256" key="2">
    <source>
        <dbReference type="ARBA" id="ARBA00022448"/>
    </source>
</evidence>